<organism evidence="1 2">
    <name type="scientific">Novosphingobium decolorationis</name>
    <dbReference type="NCBI Taxonomy" id="2698673"/>
    <lineage>
        <taxon>Bacteria</taxon>
        <taxon>Pseudomonadati</taxon>
        <taxon>Pseudomonadota</taxon>
        <taxon>Alphaproteobacteria</taxon>
        <taxon>Sphingomonadales</taxon>
        <taxon>Sphingomonadaceae</taxon>
        <taxon>Novosphingobium</taxon>
    </lineage>
</organism>
<dbReference type="SMART" id="SM00028">
    <property type="entry name" value="TPR"/>
    <property type="match status" value="4"/>
</dbReference>
<dbReference type="RefSeq" id="WP_213502811.1">
    <property type="nucleotide sequence ID" value="NZ_CP054856.1"/>
</dbReference>
<dbReference type="SUPFAM" id="SSF48452">
    <property type="entry name" value="TPR-like"/>
    <property type="match status" value="1"/>
</dbReference>
<dbReference type="Pfam" id="PF13432">
    <property type="entry name" value="TPR_16"/>
    <property type="match status" value="1"/>
</dbReference>
<evidence type="ECO:0000313" key="2">
    <source>
        <dbReference type="Proteomes" id="UP000677126"/>
    </source>
</evidence>
<gene>
    <name evidence="1" type="ORF">HT578_06385</name>
</gene>
<dbReference type="InterPro" id="IPR011990">
    <property type="entry name" value="TPR-like_helical_dom_sf"/>
</dbReference>
<dbReference type="Gene3D" id="1.25.40.10">
    <property type="entry name" value="Tetratricopeptide repeat domain"/>
    <property type="match status" value="2"/>
</dbReference>
<dbReference type="Proteomes" id="UP000677126">
    <property type="component" value="Chromosome"/>
</dbReference>
<dbReference type="Pfam" id="PF13759">
    <property type="entry name" value="2OG-FeII_Oxy_5"/>
    <property type="match status" value="1"/>
</dbReference>
<name>A0ABX8E370_9SPHN</name>
<keyword evidence="2" id="KW-1185">Reference proteome</keyword>
<dbReference type="InterPro" id="IPR019734">
    <property type="entry name" value="TPR_rpt"/>
</dbReference>
<dbReference type="EMBL" id="CP054856">
    <property type="protein sequence ID" value="QVM83368.1"/>
    <property type="molecule type" value="Genomic_DNA"/>
</dbReference>
<evidence type="ECO:0000313" key="1">
    <source>
        <dbReference type="EMBL" id="QVM83368.1"/>
    </source>
</evidence>
<dbReference type="InterPro" id="IPR012668">
    <property type="entry name" value="CHP02466"/>
</dbReference>
<proteinExistence type="predicted"/>
<sequence length="572" mass="60804">MSAPLDMARIGQLREAALSAEKAGRAGEAQGLFDAALALAPREPRLLNSAGGSALRLGDTTRAEALYARACKAAPGELEYAVNHAIVLEQLDRAGEAVRLLRGLEAKGRHDARYWSTRGSAERASGDLAAASASYEACLALNAGHVRGLHGRARIALERGEGDASARYAKALAVNQGDANLWLGRAMALEAEGQFAEARQIADALSAQMPGWLDVHRYLAELRLNTEEGALQDGRFADHYAAASRALPGNAGLALAWVGALSGADCTVEAHAVGEDALARMPEDPDVRVAAASAASAARDLARADALFADLPAREGAAGVLARVEEARHRLRCRDPERAEALLARALDDAPHDVSGWGLRSLAWRMLDDPREEWLHGQPNMVRRLPLAISDAQWDEIKALLHALHETSFVPVGQSVRGGSQTRGGLFARTEAPLNVLHDAILEVIETYRAGLPPCDPGHPLLARRDEKLAIAGSWSVRLGPGGRHTVHIHPQGVLSSALYIDLPPLAEDAPGAGCLEVGGAPPEMGLDLPPRQIVPPLEKHLTLFPSTLFHGTAPFAQGRRMTVAFDVAVRS</sequence>
<dbReference type="PANTHER" id="PTHR12558:SF13">
    <property type="entry name" value="CELL DIVISION CYCLE PROTEIN 27 HOMOLOG"/>
    <property type="match status" value="1"/>
</dbReference>
<dbReference type="PANTHER" id="PTHR12558">
    <property type="entry name" value="CELL DIVISION CYCLE 16,23,27"/>
    <property type="match status" value="1"/>
</dbReference>
<dbReference type="Gene3D" id="2.60.120.620">
    <property type="entry name" value="q2cbj1_9rhob like domain"/>
    <property type="match status" value="1"/>
</dbReference>
<reference evidence="1 2" key="1">
    <citation type="journal article" date="2021" name="Int. J. Syst. Evol. Microbiol.">
        <title>Novosphingobium decolorationis sp. nov., an aniline blue-decolourizing bacterium isolated from East Pacific sediment.</title>
        <authorList>
            <person name="Chen X."/>
            <person name="Dong B."/>
            <person name="Chen T."/>
            <person name="Ren N."/>
            <person name="Wang J."/>
            <person name="Xu Y."/>
            <person name="Yang J."/>
            <person name="Zhu S."/>
            <person name="Chen J."/>
        </authorList>
    </citation>
    <scope>NUCLEOTIDE SEQUENCE [LARGE SCALE GENOMIC DNA]</scope>
    <source>
        <strain evidence="1 2">502str22</strain>
    </source>
</reference>
<protein>
    <submittedName>
        <fullName evidence="1">Tetratricopeptide repeat protein</fullName>
    </submittedName>
</protein>
<accession>A0ABX8E370</accession>